<evidence type="ECO:0000256" key="5">
    <source>
        <dbReference type="ARBA" id="ARBA00022725"/>
    </source>
</evidence>
<proteinExistence type="evidence at transcript level"/>
<feature type="transmembrane region" description="Helical" evidence="10">
    <location>
        <begin position="294"/>
        <end position="314"/>
    </location>
</feature>
<dbReference type="Pfam" id="PF02949">
    <property type="entry name" value="7tm_6"/>
    <property type="match status" value="1"/>
</dbReference>
<evidence type="ECO:0000256" key="2">
    <source>
        <dbReference type="ARBA" id="ARBA00022475"/>
    </source>
</evidence>
<dbReference type="PANTHER" id="PTHR21137:SF35">
    <property type="entry name" value="ODORANT RECEPTOR 19A-RELATED"/>
    <property type="match status" value="1"/>
</dbReference>
<keyword evidence="5 10" id="KW-0552">Olfaction</keyword>
<feature type="transmembrane region" description="Helical" evidence="10">
    <location>
        <begin position="363"/>
        <end position="382"/>
    </location>
</feature>
<evidence type="ECO:0000256" key="1">
    <source>
        <dbReference type="ARBA" id="ARBA00004651"/>
    </source>
</evidence>
<evidence type="ECO:0000256" key="9">
    <source>
        <dbReference type="ARBA" id="ARBA00023224"/>
    </source>
</evidence>
<keyword evidence="4 10" id="KW-0812">Transmembrane</keyword>
<dbReference type="AlphaFoldDB" id="A0A7G8Z953"/>
<evidence type="ECO:0000256" key="6">
    <source>
        <dbReference type="ARBA" id="ARBA00022989"/>
    </source>
</evidence>
<comment type="similarity">
    <text evidence="10">Belongs to the insect chemoreceptor superfamily. Heteromeric odorant receptor channel (TC 1.A.69) family.</text>
</comment>
<accession>A0A7G8Z953</accession>
<keyword evidence="3 10" id="KW-0716">Sensory transduction</keyword>
<gene>
    <name evidence="11" type="primary">OR34</name>
</gene>
<keyword evidence="9 10" id="KW-0807">Transducer</keyword>
<keyword evidence="8 10" id="KW-0675">Receptor</keyword>
<comment type="subcellular location">
    <subcellularLocation>
        <location evidence="1 10">Cell membrane</location>
        <topology evidence="1 10">Multi-pass membrane protein</topology>
    </subcellularLocation>
</comment>
<feature type="transmembrane region" description="Helical" evidence="10">
    <location>
        <begin position="134"/>
        <end position="156"/>
    </location>
</feature>
<reference evidence="11" key="1">
    <citation type="submission" date="2020-06" db="EMBL/GenBank/DDBJ databases">
        <authorList>
            <person name="Sheng S."/>
        </authorList>
    </citation>
    <scope>NUCLEOTIDE SEQUENCE</scope>
    <source>
        <tissue evidence="11">Antenna</tissue>
    </source>
</reference>
<dbReference type="PANTHER" id="PTHR21137">
    <property type="entry name" value="ODORANT RECEPTOR"/>
    <property type="match status" value="1"/>
</dbReference>
<evidence type="ECO:0000313" key="11">
    <source>
        <dbReference type="EMBL" id="QNL14978.1"/>
    </source>
</evidence>
<organism evidence="11">
    <name type="scientific">Aulacocentrum confusum</name>
    <dbReference type="NCBI Taxonomy" id="2767324"/>
    <lineage>
        <taxon>Eukaryota</taxon>
        <taxon>Metazoa</taxon>
        <taxon>Ecdysozoa</taxon>
        <taxon>Arthropoda</taxon>
        <taxon>Hexapoda</taxon>
        <taxon>Insecta</taxon>
        <taxon>Pterygota</taxon>
        <taxon>Neoptera</taxon>
        <taxon>Endopterygota</taxon>
        <taxon>Hymenoptera</taxon>
        <taxon>Apocrita</taxon>
        <taxon>Ichneumonoidea</taxon>
        <taxon>Braconidae</taxon>
        <taxon>Macrocentrinae</taxon>
        <taxon>Aulacocentrum</taxon>
    </lineage>
</organism>
<evidence type="ECO:0000256" key="4">
    <source>
        <dbReference type="ARBA" id="ARBA00022692"/>
    </source>
</evidence>
<sequence length="390" mass="44794">MPNDQLSDYLSWRRTVKRWLLVVGIWPKVKRSIWYRSLPILQITVHSLLAMTISSFIRKYSHNIDFVIYAASPLISISGSLIKATSIFMSRKDIEKLHQILDPHFTKLINDPNLSEIILNELGIFRRLSSMLNISTYIFGILYVTKPIIVVIYMHLHHIYPIQYILINPQIFPWKITSNGLLYKFHYALDILATILGFSVAAGVDLLFGLYISQMIAQLIEMSHRISQLDSSENENTKIIAECMSQYGILTECRDILNKVYGPIVLYTMLTNAGGICSQMFQICKVQNLAIQKILIPLVFISFKLFQTFLYAFGGSRLTQESEKYKAAIYACKWQGDKHLMSSIVIMLAKKPVVLTAWSFTDISINLFMQVVNTSLSYFFLLQTLQDKNT</sequence>
<comment type="caution">
    <text evidence="10">Lacks conserved residue(s) required for the propagation of feature annotation.</text>
</comment>
<protein>
    <recommendedName>
        <fullName evidence="10">Odorant receptor</fullName>
    </recommendedName>
</protein>
<dbReference type="InterPro" id="IPR004117">
    <property type="entry name" value="7tm6_olfct_rcpt"/>
</dbReference>
<evidence type="ECO:0000256" key="7">
    <source>
        <dbReference type="ARBA" id="ARBA00023136"/>
    </source>
</evidence>
<keyword evidence="7 10" id="KW-0472">Membrane</keyword>
<dbReference type="GO" id="GO:0005549">
    <property type="term" value="F:odorant binding"/>
    <property type="evidence" value="ECO:0007669"/>
    <property type="project" value="InterPro"/>
</dbReference>
<keyword evidence="2" id="KW-1003">Cell membrane</keyword>
<evidence type="ECO:0000256" key="8">
    <source>
        <dbReference type="ARBA" id="ARBA00023170"/>
    </source>
</evidence>
<evidence type="ECO:0000256" key="10">
    <source>
        <dbReference type="RuleBase" id="RU351113"/>
    </source>
</evidence>
<name>A0A7G8Z953_9HYME</name>
<dbReference type="GO" id="GO:0007165">
    <property type="term" value="P:signal transduction"/>
    <property type="evidence" value="ECO:0007669"/>
    <property type="project" value="UniProtKB-KW"/>
</dbReference>
<keyword evidence="6 10" id="KW-1133">Transmembrane helix</keyword>
<dbReference type="EMBL" id="MT670974">
    <property type="protein sequence ID" value="QNL14978.1"/>
    <property type="molecule type" value="mRNA"/>
</dbReference>
<feature type="transmembrane region" description="Helical" evidence="10">
    <location>
        <begin position="63"/>
        <end position="82"/>
    </location>
</feature>
<dbReference type="GO" id="GO:0004984">
    <property type="term" value="F:olfactory receptor activity"/>
    <property type="evidence" value="ECO:0007669"/>
    <property type="project" value="InterPro"/>
</dbReference>
<evidence type="ECO:0000256" key="3">
    <source>
        <dbReference type="ARBA" id="ARBA00022606"/>
    </source>
</evidence>
<feature type="transmembrane region" description="Helical" evidence="10">
    <location>
        <begin position="38"/>
        <end position="57"/>
    </location>
</feature>
<feature type="transmembrane region" description="Helical" evidence="10">
    <location>
        <begin position="191"/>
        <end position="212"/>
    </location>
</feature>
<dbReference type="GO" id="GO:0005886">
    <property type="term" value="C:plasma membrane"/>
    <property type="evidence" value="ECO:0007669"/>
    <property type="project" value="UniProtKB-SubCell"/>
</dbReference>